<feature type="chain" id="PRO_5043642610" evidence="1">
    <location>
        <begin position="19"/>
        <end position="308"/>
    </location>
</feature>
<proteinExistence type="predicted"/>
<keyword evidence="1" id="KW-0732">Signal</keyword>
<protein>
    <submittedName>
        <fullName evidence="2">Uncharacterized protein</fullName>
    </submittedName>
</protein>
<comment type="caution">
    <text evidence="2">The sequence shown here is derived from an EMBL/GenBank/DDBJ whole genome shotgun (WGS) entry which is preliminary data.</text>
</comment>
<organism evidence="2 3">
    <name type="scientific">Arthrobotrys musiformis</name>
    <dbReference type="NCBI Taxonomy" id="47236"/>
    <lineage>
        <taxon>Eukaryota</taxon>
        <taxon>Fungi</taxon>
        <taxon>Dikarya</taxon>
        <taxon>Ascomycota</taxon>
        <taxon>Pezizomycotina</taxon>
        <taxon>Orbiliomycetes</taxon>
        <taxon>Orbiliales</taxon>
        <taxon>Orbiliaceae</taxon>
        <taxon>Arthrobotrys</taxon>
    </lineage>
</organism>
<gene>
    <name evidence="2" type="ORF">TWF481_003987</name>
</gene>
<sequence length="308" mass="34838">MRISISLLLHGFLIVSLGKPSSQKDNDVPRPKVWAYTWIGEIKAPKLPHSPSEDICLSMDPSTTEALIRDKQVVARKCEKVSPKWTTWRATGIMSEKASGAGVTFKGYIEHLELGYCITYSLFSRWDMGQSPRGWLLLKNCDALKELAKYMDVDTMEGMQDAEYDEFINIIRMPRDHEYDGLKLSEGSPDFSPLGRRIFLKSFQPTLRMGDNTNLITMNINDICGGYGPYKLALESAQRNGDEEFTLSNWSIMANYQPKDTCKKKVDGWNGDKYYECPDGWNFGCGFGTVNLEPKFGVFGKPGEEDET</sequence>
<keyword evidence="3" id="KW-1185">Reference proteome</keyword>
<feature type="signal peptide" evidence="1">
    <location>
        <begin position="1"/>
        <end position="18"/>
    </location>
</feature>
<evidence type="ECO:0000256" key="1">
    <source>
        <dbReference type="SAM" id="SignalP"/>
    </source>
</evidence>
<evidence type="ECO:0000313" key="3">
    <source>
        <dbReference type="Proteomes" id="UP001370758"/>
    </source>
</evidence>
<evidence type="ECO:0000313" key="2">
    <source>
        <dbReference type="EMBL" id="KAK6509228.1"/>
    </source>
</evidence>
<dbReference type="EMBL" id="JAVHJL010000002">
    <property type="protein sequence ID" value="KAK6509228.1"/>
    <property type="molecule type" value="Genomic_DNA"/>
</dbReference>
<dbReference type="Proteomes" id="UP001370758">
    <property type="component" value="Unassembled WGS sequence"/>
</dbReference>
<dbReference type="AlphaFoldDB" id="A0AAV9WIC3"/>
<reference evidence="2 3" key="1">
    <citation type="submission" date="2023-08" db="EMBL/GenBank/DDBJ databases">
        <authorList>
            <person name="Palmer J.M."/>
        </authorList>
    </citation>
    <scope>NUCLEOTIDE SEQUENCE [LARGE SCALE GENOMIC DNA]</scope>
    <source>
        <strain evidence="2 3">TWF481</strain>
    </source>
</reference>
<accession>A0AAV9WIC3</accession>
<name>A0AAV9WIC3_9PEZI</name>